<comment type="caution">
    <text evidence="7">The sequence shown here is derived from an EMBL/GenBank/DDBJ whole genome shotgun (WGS) entry which is preliminary data.</text>
</comment>
<evidence type="ECO:0000259" key="6">
    <source>
        <dbReference type="Pfam" id="PF00520"/>
    </source>
</evidence>
<keyword evidence="2 5" id="KW-0812">Transmembrane</keyword>
<feature type="transmembrane region" description="Helical" evidence="5">
    <location>
        <begin position="21"/>
        <end position="45"/>
    </location>
</feature>
<dbReference type="AlphaFoldDB" id="A0AAD9P7B2"/>
<dbReference type="PANTHER" id="PTHR13800">
    <property type="entry name" value="TRANSIENT RECEPTOR POTENTIAL CATION CHANNEL, SUBFAMILY M, MEMBER 6"/>
    <property type="match status" value="1"/>
</dbReference>
<feature type="transmembrane region" description="Helical" evidence="5">
    <location>
        <begin position="107"/>
        <end position="130"/>
    </location>
</feature>
<dbReference type="InterPro" id="IPR005821">
    <property type="entry name" value="Ion_trans_dom"/>
</dbReference>
<gene>
    <name evidence="7" type="ORF">NP493_109g03003</name>
</gene>
<reference evidence="7" key="1">
    <citation type="journal article" date="2023" name="Mol. Biol. Evol.">
        <title>Third-Generation Sequencing Reveals the Adaptive Role of the Epigenome in Three Deep-Sea Polychaetes.</title>
        <authorList>
            <person name="Perez M."/>
            <person name="Aroh O."/>
            <person name="Sun Y."/>
            <person name="Lan Y."/>
            <person name="Juniper S.K."/>
            <person name="Young C.R."/>
            <person name="Angers B."/>
            <person name="Qian P.Y."/>
        </authorList>
    </citation>
    <scope>NUCLEOTIDE SEQUENCE</scope>
    <source>
        <strain evidence="7">R07B-5</strain>
    </source>
</reference>
<sequence length="206" mass="23877">MMLFYLRTLHMATFSRTLGPILVMIWEMMVDMLHFIAILMVFVAADGTILQAILYQNSPLGWSHIIGSIFKKAIFQIDGEHFFEELDGECDSATNDKLEPRCPENTAFIPIVMEAIYILFASILMLNLLIAKFSYTFKEIQENAHPIWCSQRYAAIMEYHGRPPLPLPFNVIYYIVQLVMWLFKVGNKDSEESSPFRAYSLIYLLQ</sequence>
<dbReference type="InterPro" id="IPR050927">
    <property type="entry name" value="TRPM"/>
</dbReference>
<organism evidence="7 8">
    <name type="scientific">Ridgeia piscesae</name>
    <name type="common">Tubeworm</name>
    <dbReference type="NCBI Taxonomy" id="27915"/>
    <lineage>
        <taxon>Eukaryota</taxon>
        <taxon>Metazoa</taxon>
        <taxon>Spiralia</taxon>
        <taxon>Lophotrochozoa</taxon>
        <taxon>Annelida</taxon>
        <taxon>Polychaeta</taxon>
        <taxon>Sedentaria</taxon>
        <taxon>Canalipalpata</taxon>
        <taxon>Sabellida</taxon>
        <taxon>Siboglinidae</taxon>
        <taxon>Ridgeia</taxon>
    </lineage>
</organism>
<dbReference type="PANTHER" id="PTHR13800:SF12">
    <property type="entry name" value="TRANSIENT RECEPTOR POTENTIAL CATION CHANNEL SUBFAMILY M MEMBER-LIKE 2"/>
    <property type="match status" value="1"/>
</dbReference>
<dbReference type="GO" id="GO:0099604">
    <property type="term" value="F:ligand-gated calcium channel activity"/>
    <property type="evidence" value="ECO:0007669"/>
    <property type="project" value="TreeGrafter"/>
</dbReference>
<dbReference type="GO" id="GO:0005886">
    <property type="term" value="C:plasma membrane"/>
    <property type="evidence" value="ECO:0007669"/>
    <property type="project" value="TreeGrafter"/>
</dbReference>
<name>A0AAD9P7B2_RIDPI</name>
<evidence type="ECO:0000313" key="7">
    <source>
        <dbReference type="EMBL" id="KAK2189306.1"/>
    </source>
</evidence>
<protein>
    <recommendedName>
        <fullName evidence="6">Ion transport domain-containing protein</fullName>
    </recommendedName>
</protein>
<evidence type="ECO:0000313" key="8">
    <source>
        <dbReference type="Proteomes" id="UP001209878"/>
    </source>
</evidence>
<dbReference type="EMBL" id="JAODUO010000109">
    <property type="protein sequence ID" value="KAK2189306.1"/>
    <property type="molecule type" value="Genomic_DNA"/>
</dbReference>
<evidence type="ECO:0000256" key="2">
    <source>
        <dbReference type="ARBA" id="ARBA00022692"/>
    </source>
</evidence>
<evidence type="ECO:0000256" key="5">
    <source>
        <dbReference type="SAM" id="Phobius"/>
    </source>
</evidence>
<feature type="domain" description="Ion transport" evidence="6">
    <location>
        <begin position="3"/>
        <end position="144"/>
    </location>
</feature>
<evidence type="ECO:0000256" key="1">
    <source>
        <dbReference type="ARBA" id="ARBA00004141"/>
    </source>
</evidence>
<keyword evidence="4 5" id="KW-0472">Membrane</keyword>
<dbReference type="Pfam" id="PF00520">
    <property type="entry name" value="Ion_trans"/>
    <property type="match status" value="1"/>
</dbReference>
<keyword evidence="3 5" id="KW-1133">Transmembrane helix</keyword>
<evidence type="ECO:0000256" key="4">
    <source>
        <dbReference type="ARBA" id="ARBA00023136"/>
    </source>
</evidence>
<evidence type="ECO:0000256" key="3">
    <source>
        <dbReference type="ARBA" id="ARBA00022989"/>
    </source>
</evidence>
<accession>A0AAD9P7B2</accession>
<keyword evidence="8" id="KW-1185">Reference proteome</keyword>
<proteinExistence type="predicted"/>
<comment type="subcellular location">
    <subcellularLocation>
        <location evidence="1">Membrane</location>
        <topology evidence="1">Multi-pass membrane protein</topology>
    </subcellularLocation>
</comment>
<dbReference type="Proteomes" id="UP001209878">
    <property type="component" value="Unassembled WGS sequence"/>
</dbReference>